<protein>
    <submittedName>
        <fullName evidence="3">Uncharacterized protein LOC109487717</fullName>
    </submittedName>
</protein>
<feature type="compositionally biased region" description="Polar residues" evidence="1">
    <location>
        <begin position="76"/>
        <end position="88"/>
    </location>
</feature>
<name>A0A6P5ACD1_BRABE</name>
<proteinExistence type="predicted"/>
<gene>
    <name evidence="3" type="primary">LOC109487717</name>
</gene>
<feature type="region of interest" description="Disordered" evidence="1">
    <location>
        <begin position="113"/>
        <end position="164"/>
    </location>
</feature>
<feature type="region of interest" description="Disordered" evidence="1">
    <location>
        <begin position="309"/>
        <end position="330"/>
    </location>
</feature>
<evidence type="ECO:0000313" key="3">
    <source>
        <dbReference type="RefSeq" id="XP_019647328.1"/>
    </source>
</evidence>
<dbReference type="RefSeq" id="XP_019647328.1">
    <property type="nucleotide sequence ID" value="XM_019791769.1"/>
</dbReference>
<accession>A0A6P5ACD1</accession>
<dbReference type="OrthoDB" id="9990753at2759"/>
<dbReference type="GeneID" id="109487717"/>
<keyword evidence="2" id="KW-1185">Reference proteome</keyword>
<feature type="region of interest" description="Disordered" evidence="1">
    <location>
        <begin position="71"/>
        <end position="93"/>
    </location>
</feature>
<dbReference type="Proteomes" id="UP000515135">
    <property type="component" value="Unplaced"/>
</dbReference>
<evidence type="ECO:0000256" key="1">
    <source>
        <dbReference type="SAM" id="MobiDB-lite"/>
    </source>
</evidence>
<evidence type="ECO:0000313" key="2">
    <source>
        <dbReference type="Proteomes" id="UP000515135"/>
    </source>
</evidence>
<reference evidence="3" key="1">
    <citation type="submission" date="2025-08" db="UniProtKB">
        <authorList>
            <consortium name="RefSeq"/>
        </authorList>
    </citation>
    <scope>IDENTIFICATION</scope>
    <source>
        <tissue evidence="3">Gonad</tissue>
    </source>
</reference>
<dbReference type="AlphaFoldDB" id="A0A6P5ACD1"/>
<organism evidence="2 3">
    <name type="scientific">Branchiostoma belcheri</name>
    <name type="common">Amphioxus</name>
    <dbReference type="NCBI Taxonomy" id="7741"/>
    <lineage>
        <taxon>Eukaryota</taxon>
        <taxon>Metazoa</taxon>
        <taxon>Chordata</taxon>
        <taxon>Cephalochordata</taxon>
        <taxon>Leptocardii</taxon>
        <taxon>Amphioxiformes</taxon>
        <taxon>Branchiostomatidae</taxon>
        <taxon>Branchiostoma</taxon>
    </lineage>
</organism>
<sequence>MAAMESTGSVDRVYFDDHLFRNRRLDSVRRGADNLRLLENMAKTHWQENQPHRPAKRVTFLSSVAPDRLTEKSGAVRSSENLATTEQEMVTPRHGKVSQLGDLHVKFQTLDAKKSKRKGKVRSESEGLTPVKNNYSHSGRTLVPIAPQGMRHSTGSVTMATKPKQPPRALVASVHLDMQSFHRTNFPASSKAVNVNTDTPRRNLVTASVNLPPLQLPHLRRRLNRTDTQFTCNNGFVTLTNNKPGQRPVNICSIPDMEGLTEDLCDPLHRADRETSAVMRRENTRVLLRRVDHILDPNRLQMTSTAGSTTLEVHGRSGSPTLSEQDAGITSGRRREYVLKKPHIALKDVKDLKNDSMPPGHRLDVHTKCQQWIDSFS</sequence>
<dbReference type="KEGG" id="bbel:109487717"/>